<evidence type="ECO:0000256" key="3">
    <source>
        <dbReference type="ARBA" id="ARBA00023002"/>
    </source>
</evidence>
<organism evidence="7">
    <name type="scientific">Candidatus Methanomethylicus mesodigestus</name>
    <dbReference type="NCBI Taxonomy" id="1867258"/>
    <lineage>
        <taxon>Archaea</taxon>
        <taxon>Thermoproteota</taxon>
        <taxon>Methanosuratincolia</taxon>
        <taxon>Candidatus Methanomethylicales</taxon>
        <taxon>Candidatus Methanomethylicaceae</taxon>
        <taxon>Candidatus Methanomethylicus</taxon>
    </lineage>
</organism>
<comment type="caution">
    <text evidence="7">The sequence shown here is derived from an EMBL/GenBank/DDBJ whole genome shotgun (WGS) entry which is preliminary data.</text>
</comment>
<dbReference type="GO" id="GO:0051539">
    <property type="term" value="F:4 iron, 4 sulfur cluster binding"/>
    <property type="evidence" value="ECO:0007669"/>
    <property type="project" value="UniProtKB-KW"/>
</dbReference>
<dbReference type="AlphaFoldDB" id="A0A7C3J434"/>
<keyword evidence="3" id="KW-0560">Oxidoreductase</keyword>
<dbReference type="InterPro" id="IPR051460">
    <property type="entry name" value="HdrC_iron-sulfur_subunit"/>
</dbReference>
<proteinExistence type="predicted"/>
<keyword evidence="5" id="KW-0411">Iron-sulfur</keyword>
<accession>A0A7C3J434</accession>
<dbReference type="EMBL" id="DSTX01000007">
    <property type="protein sequence ID" value="HFK20613.1"/>
    <property type="molecule type" value="Genomic_DNA"/>
</dbReference>
<keyword evidence="4" id="KW-0408">Iron</keyword>
<evidence type="ECO:0000256" key="1">
    <source>
        <dbReference type="ARBA" id="ARBA00022485"/>
    </source>
</evidence>
<feature type="domain" description="Cysteine-rich" evidence="6">
    <location>
        <begin position="6"/>
        <end position="88"/>
    </location>
</feature>
<dbReference type="Pfam" id="PF02754">
    <property type="entry name" value="CCG"/>
    <property type="match status" value="2"/>
</dbReference>
<dbReference type="PANTHER" id="PTHR43255:SF1">
    <property type="entry name" value="IRON-SULFUR-BINDING OXIDOREDUCTASE FADF-RELATED"/>
    <property type="match status" value="1"/>
</dbReference>
<keyword evidence="2" id="KW-0479">Metal-binding</keyword>
<evidence type="ECO:0000313" key="7">
    <source>
        <dbReference type="EMBL" id="HFK20613.1"/>
    </source>
</evidence>
<sequence>MADRLLYWKGCMSRLKVKGIADSTMELLDLMGIRYDTLGGDEGCCGSILLRTGYPEEAKKLVRLNISQIRGAGYAKMVTSCPGCYRTFASEYPKLIAADLPFNVQHISQLLSENLGALRDKLKPLKMDVVYHDPCHLGRHMGIYEEPRRLIKAIPGIRLAEFRQNRSLALCCGSGGGVRSALPDVSTAVAKSIIDGPLGPLGVRAIITACPFCYYNFNTAGGVEVIDLPQLLLRSCKGEGNNG</sequence>
<evidence type="ECO:0000259" key="6">
    <source>
        <dbReference type="Pfam" id="PF02754"/>
    </source>
</evidence>
<evidence type="ECO:0000256" key="5">
    <source>
        <dbReference type="ARBA" id="ARBA00023014"/>
    </source>
</evidence>
<evidence type="ECO:0000256" key="2">
    <source>
        <dbReference type="ARBA" id="ARBA00022723"/>
    </source>
</evidence>
<reference evidence="7" key="1">
    <citation type="journal article" date="2020" name="mSystems">
        <title>Genome- and Community-Level Interaction Insights into Carbon Utilization and Element Cycling Functions of Hydrothermarchaeota in Hydrothermal Sediment.</title>
        <authorList>
            <person name="Zhou Z."/>
            <person name="Liu Y."/>
            <person name="Xu W."/>
            <person name="Pan J."/>
            <person name="Luo Z.H."/>
            <person name="Li M."/>
        </authorList>
    </citation>
    <scope>NUCLEOTIDE SEQUENCE [LARGE SCALE GENOMIC DNA]</scope>
    <source>
        <strain evidence="7">SpSt-468</strain>
    </source>
</reference>
<dbReference type="GO" id="GO:0005886">
    <property type="term" value="C:plasma membrane"/>
    <property type="evidence" value="ECO:0007669"/>
    <property type="project" value="TreeGrafter"/>
</dbReference>
<dbReference type="InterPro" id="IPR004017">
    <property type="entry name" value="Cys_rich_dom"/>
</dbReference>
<protein>
    <submittedName>
        <fullName evidence="7">(Fe-S)-binding protein</fullName>
    </submittedName>
</protein>
<dbReference type="GO" id="GO:0016491">
    <property type="term" value="F:oxidoreductase activity"/>
    <property type="evidence" value="ECO:0007669"/>
    <property type="project" value="UniProtKB-KW"/>
</dbReference>
<gene>
    <name evidence="7" type="ORF">ENS19_04940</name>
</gene>
<dbReference type="GO" id="GO:0046872">
    <property type="term" value="F:metal ion binding"/>
    <property type="evidence" value="ECO:0007669"/>
    <property type="project" value="UniProtKB-KW"/>
</dbReference>
<name>A0A7C3J434_9CREN</name>
<evidence type="ECO:0000256" key="4">
    <source>
        <dbReference type="ARBA" id="ARBA00023004"/>
    </source>
</evidence>
<feature type="domain" description="Cysteine-rich" evidence="6">
    <location>
        <begin position="129"/>
        <end position="217"/>
    </location>
</feature>
<dbReference type="PANTHER" id="PTHR43255">
    <property type="entry name" value="IRON-SULFUR-BINDING OXIDOREDUCTASE FADF-RELATED-RELATED"/>
    <property type="match status" value="1"/>
</dbReference>
<keyword evidence="1" id="KW-0004">4Fe-4S</keyword>